<feature type="chain" id="PRO_5039365854" description="PknH-like protein" evidence="1">
    <location>
        <begin position="25"/>
        <end position="238"/>
    </location>
</feature>
<dbReference type="Proteomes" id="UP000320239">
    <property type="component" value="Unassembled WGS sequence"/>
</dbReference>
<keyword evidence="3" id="KW-1185">Reference proteome</keyword>
<feature type="signal peptide" evidence="1">
    <location>
        <begin position="1"/>
        <end position="24"/>
    </location>
</feature>
<evidence type="ECO:0008006" key="4">
    <source>
        <dbReference type="Google" id="ProtNLM"/>
    </source>
</evidence>
<accession>A0A561WQX5</accession>
<dbReference type="RefSeq" id="WP_145830774.1">
    <property type="nucleotide sequence ID" value="NZ_BOMX01000027.1"/>
</dbReference>
<reference evidence="2 3" key="1">
    <citation type="submission" date="2019-06" db="EMBL/GenBank/DDBJ databases">
        <title>Sequencing the genomes of 1000 actinobacteria strains.</title>
        <authorList>
            <person name="Klenk H.-P."/>
        </authorList>
    </citation>
    <scope>NUCLEOTIDE SEQUENCE [LARGE SCALE GENOMIC DNA]</scope>
    <source>
        <strain evidence="2 3">DSM 43866</strain>
    </source>
</reference>
<comment type="caution">
    <text evidence="2">The sequence shown here is derived from an EMBL/GenBank/DDBJ whole genome shotgun (WGS) entry which is preliminary data.</text>
</comment>
<organism evidence="2 3">
    <name type="scientific">Actinoplanes teichomyceticus</name>
    <dbReference type="NCBI Taxonomy" id="1867"/>
    <lineage>
        <taxon>Bacteria</taxon>
        <taxon>Bacillati</taxon>
        <taxon>Actinomycetota</taxon>
        <taxon>Actinomycetes</taxon>
        <taxon>Micromonosporales</taxon>
        <taxon>Micromonosporaceae</taxon>
        <taxon>Actinoplanes</taxon>
    </lineage>
</organism>
<keyword evidence="1" id="KW-0732">Signal</keyword>
<dbReference type="EMBL" id="VIWY01000001">
    <property type="protein sequence ID" value="TWG26272.1"/>
    <property type="molecule type" value="Genomic_DNA"/>
</dbReference>
<evidence type="ECO:0000313" key="2">
    <source>
        <dbReference type="EMBL" id="TWG26272.1"/>
    </source>
</evidence>
<sequence>MRNKSTTGIPSVIAGAVMALSVTATGPALSPPAAVAAPAPATTAPAGAERHTDPKLLKAALLAQADMPEGYELKYGPDVMDQQFRAEMGVCEFGTEPKGEAVAVKAGSVTFSKVLDDLDVSEELLDIGADAAAAVVVDAVQAPGRCPAHSYQTDRADDTYEMLVQPMRVPAFAGAAGGYRTVINYGSTGMFARGATVVVAVGDVALRMEFWGPMRAGQHEVETITAAAVRKLRKTLGS</sequence>
<proteinExistence type="predicted"/>
<name>A0A561WQX5_ACTTI</name>
<protein>
    <recommendedName>
        <fullName evidence="4">PknH-like protein</fullName>
    </recommendedName>
</protein>
<evidence type="ECO:0000313" key="3">
    <source>
        <dbReference type="Proteomes" id="UP000320239"/>
    </source>
</evidence>
<gene>
    <name evidence="2" type="ORF">FHX34_1011253</name>
</gene>
<evidence type="ECO:0000256" key="1">
    <source>
        <dbReference type="SAM" id="SignalP"/>
    </source>
</evidence>
<dbReference type="AlphaFoldDB" id="A0A561WQX5"/>